<feature type="transmembrane region" description="Helical" evidence="6">
    <location>
        <begin position="426"/>
        <end position="449"/>
    </location>
</feature>
<dbReference type="InterPro" id="IPR002528">
    <property type="entry name" value="MATE_fam"/>
</dbReference>
<evidence type="ECO:0000313" key="8">
    <source>
        <dbReference type="Proteomes" id="UP000824242"/>
    </source>
</evidence>
<sequence length="450" mass="47307">MAGRRAFVRGAAVLTGGTLLLRLSGILFRSYLCVRIGDAGMGLYQLIFSLFALAVTACTSGLGLAVTRLAAEGGGALGTLRRCVLLAFSASLAAGAALWAGASPLALQVLSSPLAVRPLRILACGLPFMACCACLKGWFLAEGRAGVPAAADILEQAVSIGTGVGLLNVLPPLEALMLGSTLGEVSSFTLAGLCFLRCARGKKRGAPAPVRGILRIAVPVVSSSFVRSGLSSLENLLVPRGFRLHGADLESSLSQYGRMQAVAMPVIWFPAAIVTSVCQLLVPELAGAAARGDKAAIRRTAGKAIRFTLTFSFFVTALLIVFADPLCRFFFQSAEAGNLLRIMAPIVPLMYVDNVVDGMLKGLDQQMFSFRCNLADSLLRVAAVALLLPLWGMAGYAAILFFSEIFNASLSIYRLLRVTELDADPVTWVVLPAAGAALLYYLLSLLMAAL</sequence>
<reference evidence="7" key="1">
    <citation type="submission" date="2020-10" db="EMBL/GenBank/DDBJ databases">
        <authorList>
            <person name="Gilroy R."/>
        </authorList>
    </citation>
    <scope>NUCLEOTIDE SEQUENCE</scope>
    <source>
        <strain evidence="7">ChiSxjej1B13-7958</strain>
    </source>
</reference>
<feature type="transmembrane region" description="Helical" evidence="6">
    <location>
        <begin position="45"/>
        <end position="71"/>
    </location>
</feature>
<gene>
    <name evidence="7" type="ORF">IAB89_05845</name>
</gene>
<evidence type="ECO:0000256" key="2">
    <source>
        <dbReference type="ARBA" id="ARBA00022475"/>
    </source>
</evidence>
<feature type="transmembrane region" description="Helical" evidence="6">
    <location>
        <begin position="83"/>
        <end position="107"/>
    </location>
</feature>
<dbReference type="EMBL" id="DVGZ01000057">
    <property type="protein sequence ID" value="HIR47168.1"/>
    <property type="molecule type" value="Genomic_DNA"/>
</dbReference>
<keyword evidence="2" id="KW-1003">Cell membrane</keyword>
<feature type="transmembrane region" description="Helical" evidence="6">
    <location>
        <begin position="381"/>
        <end position="406"/>
    </location>
</feature>
<evidence type="ECO:0000256" key="3">
    <source>
        <dbReference type="ARBA" id="ARBA00022692"/>
    </source>
</evidence>
<dbReference type="Proteomes" id="UP000824242">
    <property type="component" value="Unassembled WGS sequence"/>
</dbReference>
<feature type="transmembrane region" description="Helical" evidence="6">
    <location>
        <begin position="304"/>
        <end position="322"/>
    </location>
</feature>
<keyword evidence="4 6" id="KW-1133">Transmembrane helix</keyword>
<dbReference type="AlphaFoldDB" id="A0A9D1APG1"/>
<keyword evidence="3 6" id="KW-0812">Transmembrane</keyword>
<evidence type="ECO:0000256" key="5">
    <source>
        <dbReference type="ARBA" id="ARBA00023136"/>
    </source>
</evidence>
<keyword evidence="5 6" id="KW-0472">Membrane</keyword>
<feature type="transmembrane region" description="Helical" evidence="6">
    <location>
        <begin position="342"/>
        <end position="360"/>
    </location>
</feature>
<name>A0A9D1APG1_9FIRM</name>
<dbReference type="GO" id="GO:0042910">
    <property type="term" value="F:xenobiotic transmembrane transporter activity"/>
    <property type="evidence" value="ECO:0007669"/>
    <property type="project" value="InterPro"/>
</dbReference>
<evidence type="ECO:0000256" key="4">
    <source>
        <dbReference type="ARBA" id="ARBA00022989"/>
    </source>
</evidence>
<dbReference type="InterPro" id="IPR002797">
    <property type="entry name" value="Polysacc_synth"/>
</dbReference>
<proteinExistence type="predicted"/>
<dbReference type="InterPro" id="IPR050833">
    <property type="entry name" value="Poly_Biosynth_Transport"/>
</dbReference>
<dbReference type="GO" id="GO:0005886">
    <property type="term" value="C:plasma membrane"/>
    <property type="evidence" value="ECO:0007669"/>
    <property type="project" value="UniProtKB-SubCell"/>
</dbReference>
<comment type="subcellular location">
    <subcellularLocation>
        <location evidence="1">Cell membrane</location>
        <topology evidence="1">Multi-pass membrane protein</topology>
    </subcellularLocation>
</comment>
<dbReference type="Pfam" id="PF01554">
    <property type="entry name" value="MatE"/>
    <property type="match status" value="1"/>
</dbReference>
<evidence type="ECO:0000256" key="6">
    <source>
        <dbReference type="SAM" id="Phobius"/>
    </source>
</evidence>
<dbReference type="PANTHER" id="PTHR30250">
    <property type="entry name" value="PST FAMILY PREDICTED COLANIC ACID TRANSPORTER"/>
    <property type="match status" value="1"/>
</dbReference>
<dbReference type="Pfam" id="PF01943">
    <property type="entry name" value="Polysacc_synt"/>
    <property type="match status" value="1"/>
</dbReference>
<reference evidence="7" key="2">
    <citation type="journal article" date="2021" name="PeerJ">
        <title>Extensive microbial diversity within the chicken gut microbiome revealed by metagenomics and culture.</title>
        <authorList>
            <person name="Gilroy R."/>
            <person name="Ravi A."/>
            <person name="Getino M."/>
            <person name="Pursley I."/>
            <person name="Horton D.L."/>
            <person name="Alikhan N.F."/>
            <person name="Baker D."/>
            <person name="Gharbi K."/>
            <person name="Hall N."/>
            <person name="Watson M."/>
            <person name="Adriaenssens E.M."/>
            <person name="Foster-Nyarko E."/>
            <person name="Jarju S."/>
            <person name="Secka A."/>
            <person name="Antonio M."/>
            <person name="Oren A."/>
            <person name="Chaudhuri R.R."/>
            <person name="La Ragione R."/>
            <person name="Hildebrand F."/>
            <person name="Pallen M.J."/>
        </authorList>
    </citation>
    <scope>NUCLEOTIDE SEQUENCE</scope>
    <source>
        <strain evidence="7">ChiSxjej1B13-7958</strain>
    </source>
</reference>
<evidence type="ECO:0000256" key="1">
    <source>
        <dbReference type="ARBA" id="ARBA00004651"/>
    </source>
</evidence>
<organism evidence="7 8">
    <name type="scientific">Candidatus Caccousia avicola</name>
    <dbReference type="NCBI Taxonomy" id="2840721"/>
    <lineage>
        <taxon>Bacteria</taxon>
        <taxon>Bacillati</taxon>
        <taxon>Bacillota</taxon>
        <taxon>Clostridia</taxon>
        <taxon>Eubacteriales</taxon>
        <taxon>Oscillospiraceae</taxon>
        <taxon>Oscillospiraceae incertae sedis</taxon>
        <taxon>Candidatus Caccousia</taxon>
    </lineage>
</organism>
<dbReference type="PANTHER" id="PTHR30250:SF21">
    <property type="entry name" value="LIPID II FLIPPASE MURJ"/>
    <property type="match status" value="1"/>
</dbReference>
<protein>
    <submittedName>
        <fullName evidence="7">Oligosaccharide flippase family protein</fullName>
    </submittedName>
</protein>
<feature type="transmembrane region" description="Helical" evidence="6">
    <location>
        <begin position="119"/>
        <end position="141"/>
    </location>
</feature>
<evidence type="ECO:0000313" key="7">
    <source>
        <dbReference type="EMBL" id="HIR47168.1"/>
    </source>
</evidence>
<accession>A0A9D1APG1</accession>
<comment type="caution">
    <text evidence="7">The sequence shown here is derived from an EMBL/GenBank/DDBJ whole genome shotgun (WGS) entry which is preliminary data.</text>
</comment>
<dbReference type="GO" id="GO:0015297">
    <property type="term" value="F:antiporter activity"/>
    <property type="evidence" value="ECO:0007669"/>
    <property type="project" value="InterPro"/>
</dbReference>